<sequence>MELNVYDESLTPGETMKLALWNYDTELTKNLDLKGCYYKISIQHATTNIYIHQTSINTTKGGIIEITKGEPGTHESGVITNWKRKKEKNSDDSRKRKHNESSANNESGKSTRNQ</sequence>
<organism evidence="2 3">
    <name type="scientific">Daphnia pulex</name>
    <name type="common">Water flea</name>
    <dbReference type="NCBI Taxonomy" id="6669"/>
    <lineage>
        <taxon>Eukaryota</taxon>
        <taxon>Metazoa</taxon>
        <taxon>Ecdysozoa</taxon>
        <taxon>Arthropoda</taxon>
        <taxon>Crustacea</taxon>
        <taxon>Branchiopoda</taxon>
        <taxon>Diplostraca</taxon>
        <taxon>Cladocera</taxon>
        <taxon>Anomopoda</taxon>
        <taxon>Daphniidae</taxon>
        <taxon>Daphnia</taxon>
    </lineage>
</organism>
<reference evidence="2 3" key="1">
    <citation type="journal article" date="2011" name="Science">
        <title>The ecoresponsive genome of Daphnia pulex.</title>
        <authorList>
            <person name="Colbourne J.K."/>
            <person name="Pfrender M.E."/>
            <person name="Gilbert D."/>
            <person name="Thomas W.K."/>
            <person name="Tucker A."/>
            <person name="Oakley T.H."/>
            <person name="Tokishita S."/>
            <person name="Aerts A."/>
            <person name="Arnold G.J."/>
            <person name="Basu M.K."/>
            <person name="Bauer D.J."/>
            <person name="Caceres C.E."/>
            <person name="Carmel L."/>
            <person name="Casola C."/>
            <person name="Choi J.H."/>
            <person name="Detter J.C."/>
            <person name="Dong Q."/>
            <person name="Dusheyko S."/>
            <person name="Eads B.D."/>
            <person name="Frohlich T."/>
            <person name="Geiler-Samerotte K.A."/>
            <person name="Gerlach D."/>
            <person name="Hatcher P."/>
            <person name="Jogdeo S."/>
            <person name="Krijgsveld J."/>
            <person name="Kriventseva E.V."/>
            <person name="Kultz D."/>
            <person name="Laforsch C."/>
            <person name="Lindquist E."/>
            <person name="Lopez J."/>
            <person name="Manak J.R."/>
            <person name="Muller J."/>
            <person name="Pangilinan J."/>
            <person name="Patwardhan R.P."/>
            <person name="Pitluck S."/>
            <person name="Pritham E.J."/>
            <person name="Rechtsteiner A."/>
            <person name="Rho M."/>
            <person name="Rogozin I.B."/>
            <person name="Sakarya O."/>
            <person name="Salamov A."/>
            <person name="Schaack S."/>
            <person name="Shapiro H."/>
            <person name="Shiga Y."/>
            <person name="Skalitzky C."/>
            <person name="Smith Z."/>
            <person name="Souvorov A."/>
            <person name="Sung W."/>
            <person name="Tang Z."/>
            <person name="Tsuchiya D."/>
            <person name="Tu H."/>
            <person name="Vos H."/>
            <person name="Wang M."/>
            <person name="Wolf Y.I."/>
            <person name="Yamagata H."/>
            <person name="Yamada T."/>
            <person name="Ye Y."/>
            <person name="Shaw J.R."/>
            <person name="Andrews J."/>
            <person name="Crease T.J."/>
            <person name="Tang H."/>
            <person name="Lucas S.M."/>
            <person name="Robertson H.M."/>
            <person name="Bork P."/>
            <person name="Koonin E.V."/>
            <person name="Zdobnov E.M."/>
            <person name="Grigoriev I.V."/>
            <person name="Lynch M."/>
            <person name="Boore J.L."/>
        </authorList>
    </citation>
    <scope>NUCLEOTIDE SEQUENCE [LARGE SCALE GENOMIC DNA]</scope>
</reference>
<dbReference type="EMBL" id="GL733872">
    <property type="protein sequence ID" value="EFX62046.1"/>
    <property type="molecule type" value="Genomic_DNA"/>
</dbReference>
<dbReference type="KEGG" id="dpx:DAPPUDRAFT_271149"/>
<evidence type="ECO:0000313" key="2">
    <source>
        <dbReference type="EMBL" id="EFX62046.1"/>
    </source>
</evidence>
<accession>E9I1T5</accession>
<dbReference type="HOGENOM" id="CLU_2123501_0_0_1"/>
<evidence type="ECO:0000313" key="3">
    <source>
        <dbReference type="Proteomes" id="UP000000305"/>
    </source>
</evidence>
<gene>
    <name evidence="2" type="ORF">DAPPUDRAFT_271149</name>
</gene>
<evidence type="ECO:0000256" key="1">
    <source>
        <dbReference type="SAM" id="MobiDB-lite"/>
    </source>
</evidence>
<dbReference type="AlphaFoldDB" id="E9I1T5"/>
<proteinExistence type="predicted"/>
<dbReference type="InParanoid" id="E9I1T5"/>
<name>E9I1T5_DAPPU</name>
<keyword evidence="3" id="KW-1185">Reference proteome</keyword>
<feature type="region of interest" description="Disordered" evidence="1">
    <location>
        <begin position="67"/>
        <end position="114"/>
    </location>
</feature>
<dbReference type="Proteomes" id="UP000000305">
    <property type="component" value="Unassembled WGS sequence"/>
</dbReference>
<feature type="compositionally biased region" description="Polar residues" evidence="1">
    <location>
        <begin position="101"/>
        <end position="114"/>
    </location>
</feature>
<protein>
    <submittedName>
        <fullName evidence="2">Uncharacterized protein</fullName>
    </submittedName>
</protein>
<dbReference type="PhylomeDB" id="E9I1T5"/>